<reference evidence="1" key="1">
    <citation type="submission" date="2014-09" db="EMBL/GenBank/DDBJ databases">
        <authorList>
            <person name="Magalhaes I.L.F."/>
            <person name="Oliveira U."/>
            <person name="Santos F.R."/>
            <person name="Vidigal T.H.D.A."/>
            <person name="Brescovit A.D."/>
            <person name="Santos A.J."/>
        </authorList>
    </citation>
    <scope>NUCLEOTIDE SEQUENCE</scope>
    <source>
        <tissue evidence="1">Shoot tissue taken approximately 20 cm above the soil surface</tissue>
    </source>
</reference>
<organism evidence="1">
    <name type="scientific">Arundo donax</name>
    <name type="common">Giant reed</name>
    <name type="synonym">Donax arundinaceus</name>
    <dbReference type="NCBI Taxonomy" id="35708"/>
    <lineage>
        <taxon>Eukaryota</taxon>
        <taxon>Viridiplantae</taxon>
        <taxon>Streptophyta</taxon>
        <taxon>Embryophyta</taxon>
        <taxon>Tracheophyta</taxon>
        <taxon>Spermatophyta</taxon>
        <taxon>Magnoliopsida</taxon>
        <taxon>Liliopsida</taxon>
        <taxon>Poales</taxon>
        <taxon>Poaceae</taxon>
        <taxon>PACMAD clade</taxon>
        <taxon>Arundinoideae</taxon>
        <taxon>Arundineae</taxon>
        <taxon>Arundo</taxon>
    </lineage>
</organism>
<sequence>MYLSMLAISSAVPAMAPPN</sequence>
<reference evidence="1" key="2">
    <citation type="journal article" date="2015" name="Data Brief">
        <title>Shoot transcriptome of the giant reed, Arundo donax.</title>
        <authorList>
            <person name="Barrero R.A."/>
            <person name="Guerrero F.D."/>
            <person name="Moolhuijzen P."/>
            <person name="Goolsby J.A."/>
            <person name="Tidwell J."/>
            <person name="Bellgard S.E."/>
            <person name="Bellgard M.I."/>
        </authorList>
    </citation>
    <scope>NUCLEOTIDE SEQUENCE</scope>
    <source>
        <tissue evidence="1">Shoot tissue taken approximately 20 cm above the soil surface</tissue>
    </source>
</reference>
<protein>
    <submittedName>
        <fullName evidence="1">Uncharacterized protein</fullName>
    </submittedName>
</protein>
<proteinExistence type="predicted"/>
<dbReference type="EMBL" id="GBRH01233279">
    <property type="protein sequence ID" value="JAD64616.1"/>
    <property type="molecule type" value="Transcribed_RNA"/>
</dbReference>
<name>A0A0A9BMR1_ARUDO</name>
<dbReference type="AlphaFoldDB" id="A0A0A9BMR1"/>
<evidence type="ECO:0000313" key="1">
    <source>
        <dbReference type="EMBL" id="JAD64616.1"/>
    </source>
</evidence>
<accession>A0A0A9BMR1</accession>